<dbReference type="AlphaFoldDB" id="A0A124GNC6"/>
<organism evidence="1">
    <name type="scientific">Picea glauca</name>
    <name type="common">White spruce</name>
    <name type="synonym">Pinus glauca</name>
    <dbReference type="NCBI Taxonomy" id="3330"/>
    <lineage>
        <taxon>Eukaryota</taxon>
        <taxon>Viridiplantae</taxon>
        <taxon>Streptophyta</taxon>
        <taxon>Embryophyta</taxon>
        <taxon>Tracheophyta</taxon>
        <taxon>Spermatophyta</taxon>
        <taxon>Pinopsida</taxon>
        <taxon>Pinidae</taxon>
        <taxon>Conifers I</taxon>
        <taxon>Pinales</taxon>
        <taxon>Pinaceae</taxon>
        <taxon>Picea</taxon>
    </lineage>
</organism>
<name>A0A124GNC6_PICGL</name>
<protein>
    <submittedName>
        <fullName evidence="1">Uncharacterized protein</fullName>
    </submittedName>
</protein>
<gene>
    <name evidence="1" type="ORF">ABT39_MTgene5396</name>
</gene>
<proteinExistence type="predicted"/>
<geneLocation type="mitochondrion" evidence="1"/>
<reference evidence="1" key="1">
    <citation type="journal article" date="2015" name="Genome Biol. Evol.">
        <title>Organellar Genomes of White Spruce (Picea glauca): Assembly and Annotation.</title>
        <authorList>
            <person name="Jackman S.D."/>
            <person name="Warren R.L."/>
            <person name="Gibb E.A."/>
            <person name="Vandervalk B.P."/>
            <person name="Mohamadi H."/>
            <person name="Chu J."/>
            <person name="Raymond A."/>
            <person name="Pleasance S."/>
            <person name="Coope R."/>
            <person name="Wildung M.R."/>
            <person name="Ritland C.E."/>
            <person name="Bousquet J."/>
            <person name="Jones S.J."/>
            <person name="Bohlmann J."/>
            <person name="Birol I."/>
        </authorList>
    </citation>
    <scope>NUCLEOTIDE SEQUENCE [LARGE SCALE GENOMIC DNA]</scope>
    <source>
        <tissue evidence="1">Flushing bud</tissue>
    </source>
</reference>
<keyword evidence="1" id="KW-0496">Mitochondrion</keyword>
<evidence type="ECO:0000313" key="1">
    <source>
        <dbReference type="EMBL" id="KUM48396.1"/>
    </source>
</evidence>
<sequence>MKSIRNSLDLLIDSDSTTDLYNVLTRIMSVTRRSSLLFFHPLKRKSSLCQDFPGPILVTGPTGCH</sequence>
<accession>A0A124GNC6</accession>
<dbReference type="EMBL" id="LKAM01000006">
    <property type="protein sequence ID" value="KUM48396.1"/>
    <property type="molecule type" value="Genomic_DNA"/>
</dbReference>
<comment type="caution">
    <text evidence="1">The sequence shown here is derived from an EMBL/GenBank/DDBJ whole genome shotgun (WGS) entry which is preliminary data.</text>
</comment>